<reference evidence="2 3" key="1">
    <citation type="submission" date="2020-04" db="EMBL/GenBank/DDBJ databases">
        <title>Genome sequence for Sphingorhabdus sp. strain M1.</title>
        <authorList>
            <person name="Park S.-J."/>
        </authorList>
    </citation>
    <scope>NUCLEOTIDE SEQUENCE [LARGE SCALE GENOMIC DNA]</scope>
    <source>
        <strain evidence="2 3">JK6</strain>
    </source>
</reference>
<dbReference type="PANTHER" id="PTHR11803:SF39">
    <property type="entry name" value="2-IMINOBUTANOATE_2-IMINOPROPANOATE DEAMINASE"/>
    <property type="match status" value="1"/>
</dbReference>
<dbReference type="AlphaFoldDB" id="A0A6H2DJ35"/>
<evidence type="ECO:0000313" key="3">
    <source>
        <dbReference type="Proteomes" id="UP000501600"/>
    </source>
</evidence>
<dbReference type="Proteomes" id="UP000501600">
    <property type="component" value="Chromosome"/>
</dbReference>
<dbReference type="EMBL" id="CP051217">
    <property type="protein sequence ID" value="QJB68689.1"/>
    <property type="molecule type" value="Genomic_DNA"/>
</dbReference>
<organism evidence="2 3">
    <name type="scientific">Parasphingorhabdus halotolerans</name>
    <dbReference type="NCBI Taxonomy" id="2725558"/>
    <lineage>
        <taxon>Bacteria</taxon>
        <taxon>Pseudomonadati</taxon>
        <taxon>Pseudomonadota</taxon>
        <taxon>Alphaproteobacteria</taxon>
        <taxon>Sphingomonadales</taxon>
        <taxon>Sphingomonadaceae</taxon>
        <taxon>Parasphingorhabdus</taxon>
    </lineage>
</organism>
<feature type="chain" id="PRO_5026023707" evidence="1">
    <location>
        <begin position="23"/>
        <end position="174"/>
    </location>
</feature>
<proteinExistence type="predicted"/>
<dbReference type="Pfam" id="PF01042">
    <property type="entry name" value="Ribonuc_L-PSP"/>
    <property type="match status" value="1"/>
</dbReference>
<sequence>MRLSALTATIAATLLTSAPLHAKDAKDVLMPEDPQGLAFQNAVGFADAVIADDTVYLSGVVASPNPGETDLKPAYERAFARIGRTLERAGVGWDDVVDLTTFHTDLAAQINDFAEVKSRYIKAPFPAWTAIGIAALYEPIGVVEIKIVAQRAGDGEAIVARLDKVRVESTEQAR</sequence>
<dbReference type="KEGG" id="phao:HF685_04840"/>
<name>A0A6H2DJ35_9SPHN</name>
<keyword evidence="1" id="KW-0732">Signal</keyword>
<protein>
    <submittedName>
        <fullName evidence="2">RidA family protein</fullName>
    </submittedName>
</protein>
<dbReference type="Gene3D" id="3.30.1330.40">
    <property type="entry name" value="RutC-like"/>
    <property type="match status" value="1"/>
</dbReference>
<dbReference type="RefSeq" id="WP_168818531.1">
    <property type="nucleotide sequence ID" value="NZ_CP051217.1"/>
</dbReference>
<dbReference type="GO" id="GO:0005829">
    <property type="term" value="C:cytosol"/>
    <property type="evidence" value="ECO:0007669"/>
    <property type="project" value="TreeGrafter"/>
</dbReference>
<gene>
    <name evidence="2" type="ORF">HF685_04840</name>
</gene>
<dbReference type="InterPro" id="IPR035959">
    <property type="entry name" value="RutC-like_sf"/>
</dbReference>
<accession>A0A6H2DJ35</accession>
<evidence type="ECO:0000313" key="2">
    <source>
        <dbReference type="EMBL" id="QJB68689.1"/>
    </source>
</evidence>
<keyword evidence="3" id="KW-1185">Reference proteome</keyword>
<dbReference type="InterPro" id="IPR006175">
    <property type="entry name" value="YjgF/YER057c/UK114"/>
</dbReference>
<dbReference type="PANTHER" id="PTHR11803">
    <property type="entry name" value="2-IMINOBUTANOATE/2-IMINOPROPANOATE DEAMINASE RIDA"/>
    <property type="match status" value="1"/>
</dbReference>
<feature type="signal peptide" evidence="1">
    <location>
        <begin position="1"/>
        <end position="22"/>
    </location>
</feature>
<dbReference type="GO" id="GO:0019239">
    <property type="term" value="F:deaminase activity"/>
    <property type="evidence" value="ECO:0007669"/>
    <property type="project" value="TreeGrafter"/>
</dbReference>
<evidence type="ECO:0000256" key="1">
    <source>
        <dbReference type="SAM" id="SignalP"/>
    </source>
</evidence>
<dbReference type="SUPFAM" id="SSF55298">
    <property type="entry name" value="YjgF-like"/>
    <property type="match status" value="1"/>
</dbReference>